<dbReference type="PANTHER" id="PTHR21098:SF12">
    <property type="entry name" value="RIBOFLAVIN SYNTHASE"/>
    <property type="match status" value="1"/>
</dbReference>
<evidence type="ECO:0000256" key="6">
    <source>
        <dbReference type="ARBA" id="ARBA00022619"/>
    </source>
</evidence>
<evidence type="ECO:0000256" key="8">
    <source>
        <dbReference type="ARBA" id="ARBA00022737"/>
    </source>
</evidence>
<dbReference type="InterPro" id="IPR023366">
    <property type="entry name" value="ATP_synth_asu-like_sf"/>
</dbReference>
<dbReference type="AlphaFoldDB" id="A0AA94L1U5"/>
<evidence type="ECO:0000313" key="12">
    <source>
        <dbReference type="EMBL" id="SFW37238.1"/>
    </source>
</evidence>
<dbReference type="NCBIfam" id="TIGR00187">
    <property type="entry name" value="ribE"/>
    <property type="match status" value="1"/>
</dbReference>
<evidence type="ECO:0000259" key="11">
    <source>
        <dbReference type="PROSITE" id="PS51177"/>
    </source>
</evidence>
<reference evidence="13" key="1">
    <citation type="submission" date="2016-11" db="EMBL/GenBank/DDBJ databases">
        <authorList>
            <person name="Jaros S."/>
            <person name="Januszkiewicz K."/>
            <person name="Wedrychowicz H."/>
        </authorList>
    </citation>
    <scope>NUCLEOTIDE SEQUENCE [LARGE SCALE GENOMIC DNA]</scope>
    <source>
        <strain evidence="13">DSM 7057</strain>
    </source>
</reference>
<evidence type="ECO:0000313" key="13">
    <source>
        <dbReference type="Proteomes" id="UP000182680"/>
    </source>
</evidence>
<comment type="pathway">
    <text evidence="3">Cofactor biosynthesis; riboflavin biosynthesis; riboflavin from 2-hydroxy-3-oxobutyl phosphate and 5-amino-6-(D-ribitylamino)uracil: step 2/2.</text>
</comment>
<organism evidence="12 13">
    <name type="scientific">Desulfovibrio desulfuricans</name>
    <dbReference type="NCBI Taxonomy" id="876"/>
    <lineage>
        <taxon>Bacteria</taxon>
        <taxon>Pseudomonadati</taxon>
        <taxon>Thermodesulfobacteriota</taxon>
        <taxon>Desulfovibrionia</taxon>
        <taxon>Desulfovibrionales</taxon>
        <taxon>Desulfovibrionaceae</taxon>
        <taxon>Desulfovibrio</taxon>
    </lineage>
</organism>
<dbReference type="Gene3D" id="2.40.30.20">
    <property type="match status" value="2"/>
</dbReference>
<feature type="repeat" description="Lumazine-binding" evidence="10">
    <location>
        <begin position="1"/>
        <end position="96"/>
    </location>
</feature>
<dbReference type="CDD" id="cd00402">
    <property type="entry name" value="Riboflavin_synthase_like"/>
    <property type="match status" value="1"/>
</dbReference>
<keyword evidence="7" id="KW-0808">Transferase</keyword>
<evidence type="ECO:0000256" key="4">
    <source>
        <dbReference type="ARBA" id="ARBA00012827"/>
    </source>
</evidence>
<evidence type="ECO:0000256" key="9">
    <source>
        <dbReference type="NCBIfam" id="TIGR00187"/>
    </source>
</evidence>
<dbReference type="InterPro" id="IPR026017">
    <property type="entry name" value="Lumazine-bd_dom"/>
</dbReference>
<dbReference type="EMBL" id="FPIW01000013">
    <property type="protein sequence ID" value="SFW37238.1"/>
    <property type="molecule type" value="Genomic_DNA"/>
</dbReference>
<feature type="repeat" description="Lumazine-binding" evidence="10">
    <location>
        <begin position="97"/>
        <end position="193"/>
    </location>
</feature>
<protein>
    <recommendedName>
        <fullName evidence="5 9">Riboflavin synthase</fullName>
        <ecNumber evidence="4 9">2.5.1.9</ecNumber>
    </recommendedName>
</protein>
<dbReference type="PANTHER" id="PTHR21098">
    <property type="entry name" value="RIBOFLAVIN SYNTHASE ALPHA CHAIN"/>
    <property type="match status" value="1"/>
</dbReference>
<dbReference type="InterPro" id="IPR017938">
    <property type="entry name" value="Riboflavin_synthase-like_b-brl"/>
</dbReference>
<name>A0AA94L1U5_DESDE</name>
<dbReference type="Proteomes" id="UP000182680">
    <property type="component" value="Unassembled WGS sequence"/>
</dbReference>
<evidence type="ECO:0000256" key="10">
    <source>
        <dbReference type="PROSITE-ProRule" id="PRU00524"/>
    </source>
</evidence>
<comment type="caution">
    <text evidence="12">The sequence shown here is derived from an EMBL/GenBank/DDBJ whole genome shotgun (WGS) entry which is preliminary data.</text>
</comment>
<dbReference type="GO" id="GO:0009231">
    <property type="term" value="P:riboflavin biosynthetic process"/>
    <property type="evidence" value="ECO:0007669"/>
    <property type="project" value="UniProtKB-KW"/>
</dbReference>
<feature type="domain" description="Lumazine-binding" evidence="11">
    <location>
        <begin position="97"/>
        <end position="193"/>
    </location>
</feature>
<evidence type="ECO:0000256" key="1">
    <source>
        <dbReference type="ARBA" id="ARBA00000968"/>
    </source>
</evidence>
<evidence type="ECO:0000256" key="2">
    <source>
        <dbReference type="ARBA" id="ARBA00002803"/>
    </source>
</evidence>
<dbReference type="PIRSF" id="PIRSF000498">
    <property type="entry name" value="Riboflavin_syn_A"/>
    <property type="match status" value="1"/>
</dbReference>
<keyword evidence="6" id="KW-0686">Riboflavin biosynthesis</keyword>
<dbReference type="PROSITE" id="PS51177">
    <property type="entry name" value="LUMAZINE_BIND"/>
    <property type="match status" value="2"/>
</dbReference>
<feature type="domain" description="Lumazine-binding" evidence="11">
    <location>
        <begin position="1"/>
        <end position="96"/>
    </location>
</feature>
<dbReference type="NCBIfam" id="NF006767">
    <property type="entry name" value="PRK09289.1"/>
    <property type="match status" value="1"/>
</dbReference>
<comment type="catalytic activity">
    <reaction evidence="1">
        <text>2 6,7-dimethyl-8-(1-D-ribityl)lumazine + H(+) = 5-amino-6-(D-ribitylamino)uracil + riboflavin</text>
        <dbReference type="Rhea" id="RHEA:20772"/>
        <dbReference type="ChEBI" id="CHEBI:15378"/>
        <dbReference type="ChEBI" id="CHEBI:15934"/>
        <dbReference type="ChEBI" id="CHEBI:57986"/>
        <dbReference type="ChEBI" id="CHEBI:58201"/>
        <dbReference type="EC" id="2.5.1.9"/>
    </reaction>
</comment>
<evidence type="ECO:0000256" key="5">
    <source>
        <dbReference type="ARBA" id="ARBA00013950"/>
    </source>
</evidence>
<comment type="function">
    <text evidence="2">Catalyzes the dismutation of two molecules of 6,7-dimethyl-8-ribityllumazine, resulting in the formation of riboflavin and 5-amino-6-(D-ribitylamino)uracil.</text>
</comment>
<dbReference type="EC" id="2.5.1.9" evidence="4 9"/>
<dbReference type="RefSeq" id="WP_072311596.1">
    <property type="nucleotide sequence ID" value="NZ_FPIW01000013.1"/>
</dbReference>
<dbReference type="GO" id="GO:0004746">
    <property type="term" value="F:riboflavin synthase activity"/>
    <property type="evidence" value="ECO:0007669"/>
    <property type="project" value="UniProtKB-UniRule"/>
</dbReference>
<evidence type="ECO:0000256" key="7">
    <source>
        <dbReference type="ARBA" id="ARBA00022679"/>
    </source>
</evidence>
<keyword evidence="8" id="KW-0677">Repeat</keyword>
<dbReference type="SUPFAM" id="SSF63380">
    <property type="entry name" value="Riboflavin synthase domain-like"/>
    <property type="match status" value="2"/>
</dbReference>
<dbReference type="Pfam" id="PF00677">
    <property type="entry name" value="Lum_binding"/>
    <property type="match status" value="2"/>
</dbReference>
<proteinExistence type="predicted"/>
<dbReference type="InterPro" id="IPR001783">
    <property type="entry name" value="Lumazine-bd"/>
</dbReference>
<gene>
    <name evidence="12" type="ORF">SAMN02910291_01045</name>
</gene>
<sequence length="224" mass="24231">MFTGIIQGQGEVRSMRKSGTECRICLRPLFTLPNIIDGESIAVNGACLSVEEHGANTFTAYASAETLTRTTLGGLQVGHLVNLERALAMGDRLGGHLVSGHVDCLATVREVRRTGQSLCCRLVFPAEFGAEVIPKGSVSLDGISLTVNDCGPDFLEVNIIPDTQKRTTMLHWRPGVTVNMETDLIGKYVRRLLGPWAGNSTNSDKTDPEVSGLSKDFLLRQGFL</sequence>
<evidence type="ECO:0000256" key="3">
    <source>
        <dbReference type="ARBA" id="ARBA00004887"/>
    </source>
</evidence>
<accession>A0AA94L1U5</accession>